<evidence type="ECO:0000313" key="1">
    <source>
        <dbReference type="EMBL" id="JAH30768.1"/>
    </source>
</evidence>
<accession>A0A0E9RR19</accession>
<protein>
    <submittedName>
        <fullName evidence="1">Uncharacterized protein</fullName>
    </submittedName>
</protein>
<name>A0A0E9RR19_ANGAN</name>
<dbReference type="AlphaFoldDB" id="A0A0E9RR19"/>
<dbReference type="EMBL" id="GBXM01077809">
    <property type="protein sequence ID" value="JAH30768.1"/>
    <property type="molecule type" value="Transcribed_RNA"/>
</dbReference>
<sequence length="22" mass="2637">MLRMLSFKVYVLHESETPITEI</sequence>
<organism evidence="1">
    <name type="scientific">Anguilla anguilla</name>
    <name type="common">European freshwater eel</name>
    <name type="synonym">Muraena anguilla</name>
    <dbReference type="NCBI Taxonomy" id="7936"/>
    <lineage>
        <taxon>Eukaryota</taxon>
        <taxon>Metazoa</taxon>
        <taxon>Chordata</taxon>
        <taxon>Craniata</taxon>
        <taxon>Vertebrata</taxon>
        <taxon>Euteleostomi</taxon>
        <taxon>Actinopterygii</taxon>
        <taxon>Neopterygii</taxon>
        <taxon>Teleostei</taxon>
        <taxon>Anguilliformes</taxon>
        <taxon>Anguillidae</taxon>
        <taxon>Anguilla</taxon>
    </lineage>
</organism>
<proteinExistence type="predicted"/>
<reference evidence="1" key="1">
    <citation type="submission" date="2014-11" db="EMBL/GenBank/DDBJ databases">
        <authorList>
            <person name="Amaro Gonzalez C."/>
        </authorList>
    </citation>
    <scope>NUCLEOTIDE SEQUENCE</scope>
</reference>
<reference evidence="1" key="2">
    <citation type="journal article" date="2015" name="Fish Shellfish Immunol.">
        <title>Early steps in the European eel (Anguilla anguilla)-Vibrio vulnificus interaction in the gills: Role of the RtxA13 toxin.</title>
        <authorList>
            <person name="Callol A."/>
            <person name="Pajuelo D."/>
            <person name="Ebbesson L."/>
            <person name="Teles M."/>
            <person name="MacKenzie S."/>
            <person name="Amaro C."/>
        </authorList>
    </citation>
    <scope>NUCLEOTIDE SEQUENCE</scope>
</reference>